<evidence type="ECO:0000256" key="1">
    <source>
        <dbReference type="SAM" id="Phobius"/>
    </source>
</evidence>
<dbReference type="PATRIC" id="fig|391937.3.peg.873"/>
<dbReference type="RefSeq" id="WP_008594581.1">
    <property type="nucleotide sequence ID" value="NZ_AMRM01000004.1"/>
</dbReference>
<accession>K2LQB9</accession>
<evidence type="ECO:0000313" key="3">
    <source>
        <dbReference type="Proteomes" id="UP000006786"/>
    </source>
</evidence>
<feature type="transmembrane region" description="Helical" evidence="1">
    <location>
        <begin position="308"/>
        <end position="329"/>
    </location>
</feature>
<dbReference type="EMBL" id="AMRM01000004">
    <property type="protein sequence ID" value="EKF19969.1"/>
    <property type="molecule type" value="Genomic_DNA"/>
</dbReference>
<name>K2LQB9_9HYPH</name>
<reference evidence="2 3" key="1">
    <citation type="journal article" date="2012" name="J. Bacteriol.">
        <title>Genome Sequence of Nitratireductor pacificus Type Strain pht-3B.</title>
        <authorList>
            <person name="Lai Q."/>
            <person name="Li G."/>
            <person name="Shao Z."/>
        </authorList>
    </citation>
    <scope>NUCLEOTIDE SEQUENCE [LARGE SCALE GENOMIC DNA]</scope>
    <source>
        <strain evidence="3">pht-3B</strain>
    </source>
</reference>
<feature type="transmembrane region" description="Helical" evidence="1">
    <location>
        <begin position="143"/>
        <end position="164"/>
    </location>
</feature>
<evidence type="ECO:0000313" key="2">
    <source>
        <dbReference type="EMBL" id="EKF19969.1"/>
    </source>
</evidence>
<protein>
    <submittedName>
        <fullName evidence="2">Low temperature requirement A</fullName>
    </submittedName>
</protein>
<dbReference type="Proteomes" id="UP000006786">
    <property type="component" value="Unassembled WGS sequence"/>
</dbReference>
<comment type="caution">
    <text evidence="2">The sequence shown here is derived from an EMBL/GenBank/DDBJ whole genome shotgun (WGS) entry which is preliminary data.</text>
</comment>
<dbReference type="PANTHER" id="PTHR36840">
    <property type="entry name" value="BLL5714 PROTEIN"/>
    <property type="match status" value="1"/>
</dbReference>
<feature type="transmembrane region" description="Helical" evidence="1">
    <location>
        <begin position="209"/>
        <end position="228"/>
    </location>
</feature>
<keyword evidence="1" id="KW-0472">Membrane</keyword>
<feature type="transmembrane region" description="Helical" evidence="1">
    <location>
        <begin position="21"/>
        <end position="40"/>
    </location>
</feature>
<feature type="transmembrane region" description="Helical" evidence="1">
    <location>
        <begin position="341"/>
        <end position="357"/>
    </location>
</feature>
<feature type="transmembrane region" description="Helical" evidence="1">
    <location>
        <begin position="240"/>
        <end position="260"/>
    </location>
</feature>
<proteinExistence type="predicted"/>
<dbReference type="Pfam" id="PF06772">
    <property type="entry name" value="LtrA"/>
    <property type="match status" value="1"/>
</dbReference>
<dbReference type="eggNOG" id="COG4292">
    <property type="taxonomic scope" value="Bacteria"/>
</dbReference>
<feature type="transmembrane region" description="Helical" evidence="1">
    <location>
        <begin position="272"/>
        <end position="296"/>
    </location>
</feature>
<dbReference type="AlphaFoldDB" id="K2LQB9"/>
<dbReference type="PANTHER" id="PTHR36840:SF1">
    <property type="entry name" value="BLL5714 PROTEIN"/>
    <property type="match status" value="1"/>
</dbReference>
<feature type="transmembrane region" description="Helical" evidence="1">
    <location>
        <begin position="110"/>
        <end position="131"/>
    </location>
</feature>
<sequence length="385" mass="42059">MNYFHLAPRHKDEPHRAATTLELMFDLASVIAIAAAAIGLHHGIAQGHALEAIPQFLFAFFAIWWSWMNYTWFASAYDNGSPGFLVLSMVAMFGALMVAAGIPAIFSHNPIILCLAGYVVMRVAMALFWFAAAAGDPERRKTALGYGVGILVMQCYWIATVLMLAPQAGMYAPFLVIGIIGELAVPALSEYFYGDTTWHRHHIIERYGLLNIIVLGECFLAIVAMLVLDEQGSPASWHSILFAVTAAVITFSMWGLYFTDEEHLRDDALRRALFWGYGHFIIFAAGAAAGAGFAVVHEVASGHAQIGAFTASLSVAIPVAIYMLMMWIVRDRFTPAHWRKLAIPVGAVAVALVPLVVSEALPAIAAIILVTVIVRRGFKERRIPA</sequence>
<dbReference type="OrthoDB" id="7698234at2"/>
<keyword evidence="1" id="KW-0812">Transmembrane</keyword>
<feature type="transmembrane region" description="Helical" evidence="1">
    <location>
        <begin position="52"/>
        <end position="72"/>
    </location>
</feature>
<dbReference type="InterPro" id="IPR010640">
    <property type="entry name" value="Low_temperature_requirement_A"/>
</dbReference>
<dbReference type="STRING" id="391937.NA2_04236"/>
<keyword evidence="1" id="KW-1133">Transmembrane helix</keyword>
<gene>
    <name evidence="2" type="ORF">NA2_04236</name>
</gene>
<keyword evidence="3" id="KW-1185">Reference proteome</keyword>
<organism evidence="2 3">
    <name type="scientific">Nitratireductor pacificus pht-3B</name>
    <dbReference type="NCBI Taxonomy" id="391937"/>
    <lineage>
        <taxon>Bacteria</taxon>
        <taxon>Pseudomonadati</taxon>
        <taxon>Pseudomonadota</taxon>
        <taxon>Alphaproteobacteria</taxon>
        <taxon>Hyphomicrobiales</taxon>
        <taxon>Phyllobacteriaceae</taxon>
        <taxon>Nitratireductor</taxon>
    </lineage>
</organism>
<feature type="transmembrane region" description="Helical" evidence="1">
    <location>
        <begin position="84"/>
        <end position="104"/>
    </location>
</feature>
<feature type="transmembrane region" description="Helical" evidence="1">
    <location>
        <begin position="170"/>
        <end position="188"/>
    </location>
</feature>